<dbReference type="FunFam" id="3.40.50.960:FF:000001">
    <property type="entry name" value="6,7-dimethyl-8-ribityllumazine synthase"/>
    <property type="match status" value="1"/>
</dbReference>
<comment type="function">
    <text evidence="7 9">Catalyzes the formation of 6,7-dimethyl-8-ribityllumazine by condensation of 5-amino-6-(D-ribitylamino)uracil with 3,4-dihydroxy-2-butanone 4-phosphate. This is the penultimate step in the biosynthesis of riboflavin.</text>
</comment>
<comment type="pathway">
    <text evidence="1 9">Cofactor biosynthesis; riboflavin biosynthesis; riboflavin from 2-hydroxy-3-oxobutyl phosphate and 5-amino-6-(D-ribitylamino)uracil: step 1/2.</text>
</comment>
<feature type="binding site" evidence="9">
    <location>
        <position position="139"/>
    </location>
    <ligand>
        <name>(2S)-2-hydroxy-3-oxobutyl phosphate</name>
        <dbReference type="ChEBI" id="CHEBI:58830"/>
    </ligand>
</feature>
<evidence type="ECO:0000256" key="9">
    <source>
        <dbReference type="HAMAP-Rule" id="MF_00178"/>
    </source>
</evidence>
<feature type="binding site" evidence="9">
    <location>
        <position position="125"/>
    </location>
    <ligand>
        <name>5-amino-6-(D-ribitylamino)uracil</name>
        <dbReference type="ChEBI" id="CHEBI:15934"/>
    </ligand>
</feature>
<evidence type="ECO:0000256" key="7">
    <source>
        <dbReference type="ARBA" id="ARBA00058151"/>
    </source>
</evidence>
<dbReference type="STRING" id="247490.KSU1_C0962"/>
<keyword evidence="11" id="KW-1185">Reference proteome</keyword>
<dbReference type="Proteomes" id="UP000002985">
    <property type="component" value="Unassembled WGS sequence"/>
</dbReference>
<dbReference type="Pfam" id="PF00885">
    <property type="entry name" value="DMRL_synthase"/>
    <property type="match status" value="1"/>
</dbReference>
<keyword evidence="4 9" id="KW-0686">Riboflavin biosynthesis</keyword>
<dbReference type="AlphaFoldDB" id="I3ILG3"/>
<proteinExistence type="inferred from homology"/>
<dbReference type="GO" id="GO:0009349">
    <property type="term" value="C:riboflavin synthase complex"/>
    <property type="evidence" value="ECO:0007669"/>
    <property type="project" value="UniProtKB-UniRule"/>
</dbReference>
<dbReference type="InterPro" id="IPR002180">
    <property type="entry name" value="LS/RS"/>
</dbReference>
<dbReference type="SUPFAM" id="SSF52121">
    <property type="entry name" value="Lumazine synthase"/>
    <property type="match status" value="1"/>
</dbReference>
<reference evidence="10 11" key="1">
    <citation type="journal article" date="2012" name="FEBS Lett.">
        <title>Anammox organism KSU-1 expresses a NirK-type copper-containing nitrite reductase instead of a NirS-type with cytochrome cd1.</title>
        <authorList>
            <person name="Hira D."/>
            <person name="Toh H."/>
            <person name="Migita C.T."/>
            <person name="Okubo H."/>
            <person name="Nishiyama T."/>
            <person name="Hattori M."/>
            <person name="Furukawa K."/>
            <person name="Fujii T."/>
        </authorList>
    </citation>
    <scope>NUCLEOTIDE SEQUENCE [LARGE SCALE GENOMIC DNA]</scope>
</reference>
<name>I3ILG3_9BACT</name>
<evidence type="ECO:0000256" key="5">
    <source>
        <dbReference type="ARBA" id="ARBA00022679"/>
    </source>
</evidence>
<evidence type="ECO:0000256" key="1">
    <source>
        <dbReference type="ARBA" id="ARBA00004917"/>
    </source>
</evidence>
<evidence type="ECO:0000256" key="4">
    <source>
        <dbReference type="ARBA" id="ARBA00022619"/>
    </source>
</evidence>
<comment type="caution">
    <text evidence="10">The sequence shown here is derived from an EMBL/GenBank/DDBJ whole genome shotgun (WGS) entry which is preliminary data.</text>
</comment>
<dbReference type="GO" id="GO:0005829">
    <property type="term" value="C:cytosol"/>
    <property type="evidence" value="ECO:0007669"/>
    <property type="project" value="TreeGrafter"/>
</dbReference>
<dbReference type="PANTHER" id="PTHR21058">
    <property type="entry name" value="6,7-DIMETHYL-8-RIBITYLLUMAZINE SYNTHASE DMRL SYNTHASE LUMAZINE SYNTHASE"/>
    <property type="match status" value="1"/>
</dbReference>
<dbReference type="NCBIfam" id="TIGR00114">
    <property type="entry name" value="lumazine-synth"/>
    <property type="match status" value="1"/>
</dbReference>
<evidence type="ECO:0000256" key="3">
    <source>
        <dbReference type="ARBA" id="ARBA00012664"/>
    </source>
</evidence>
<dbReference type="InterPro" id="IPR036467">
    <property type="entry name" value="LS/RS_sf"/>
</dbReference>
<evidence type="ECO:0000313" key="10">
    <source>
        <dbReference type="EMBL" id="GAB62558.1"/>
    </source>
</evidence>
<dbReference type="CDD" id="cd09209">
    <property type="entry name" value="Lumazine_synthase-I"/>
    <property type="match status" value="1"/>
</dbReference>
<keyword evidence="5 9" id="KW-0808">Transferase</keyword>
<feature type="binding site" evidence="9">
    <location>
        <begin position="92"/>
        <end position="94"/>
    </location>
    <ligand>
        <name>5-amino-6-(D-ribitylamino)uracil</name>
        <dbReference type="ChEBI" id="CHEBI:15934"/>
    </ligand>
</feature>
<organism evidence="10 11">
    <name type="scientific">Candidatus Jettenia caeni</name>
    <dbReference type="NCBI Taxonomy" id="247490"/>
    <lineage>
        <taxon>Bacteria</taxon>
        <taxon>Pseudomonadati</taxon>
        <taxon>Planctomycetota</taxon>
        <taxon>Candidatus Brocadiia</taxon>
        <taxon>Candidatus Brocadiales</taxon>
        <taxon>Candidatus Brocadiaceae</taxon>
        <taxon>Candidatus Jettenia</taxon>
    </lineage>
</organism>
<dbReference type="GO" id="GO:0000906">
    <property type="term" value="F:6,7-dimethyl-8-ribityllumazine synthase activity"/>
    <property type="evidence" value="ECO:0007669"/>
    <property type="project" value="UniProtKB-UniRule"/>
</dbReference>
<dbReference type="GO" id="GO:0009231">
    <property type="term" value="P:riboflavin biosynthetic process"/>
    <property type="evidence" value="ECO:0007669"/>
    <property type="project" value="UniProtKB-UniRule"/>
</dbReference>
<feature type="binding site" evidence="9">
    <location>
        <position position="34"/>
    </location>
    <ligand>
        <name>5-amino-6-(D-ribitylamino)uracil</name>
        <dbReference type="ChEBI" id="CHEBI:15934"/>
    </ligand>
</feature>
<comment type="similarity">
    <text evidence="2 9">Belongs to the DMRL synthase family.</text>
</comment>
<evidence type="ECO:0000313" key="11">
    <source>
        <dbReference type="Proteomes" id="UP000002985"/>
    </source>
</evidence>
<dbReference type="eggNOG" id="COG0054">
    <property type="taxonomic scope" value="Bacteria"/>
</dbReference>
<feature type="binding site" evidence="9">
    <location>
        <begin position="97"/>
        <end position="98"/>
    </location>
    <ligand>
        <name>(2S)-2-hydroxy-3-oxobutyl phosphate</name>
        <dbReference type="ChEBI" id="CHEBI:58830"/>
    </ligand>
</feature>
<dbReference type="EC" id="2.5.1.78" evidence="3 9"/>
<comment type="catalytic activity">
    <reaction evidence="6 9">
        <text>(2S)-2-hydroxy-3-oxobutyl phosphate + 5-amino-6-(D-ribitylamino)uracil = 6,7-dimethyl-8-(1-D-ribityl)lumazine + phosphate + 2 H2O + H(+)</text>
        <dbReference type="Rhea" id="RHEA:26152"/>
        <dbReference type="ChEBI" id="CHEBI:15377"/>
        <dbReference type="ChEBI" id="CHEBI:15378"/>
        <dbReference type="ChEBI" id="CHEBI:15934"/>
        <dbReference type="ChEBI" id="CHEBI:43474"/>
        <dbReference type="ChEBI" id="CHEBI:58201"/>
        <dbReference type="ChEBI" id="CHEBI:58830"/>
        <dbReference type="EC" id="2.5.1.78"/>
    </reaction>
</comment>
<dbReference type="UniPathway" id="UPA00275">
    <property type="reaction ID" value="UER00404"/>
</dbReference>
<evidence type="ECO:0000256" key="8">
    <source>
        <dbReference type="ARBA" id="ARBA00072606"/>
    </source>
</evidence>
<evidence type="ECO:0000256" key="6">
    <source>
        <dbReference type="ARBA" id="ARBA00048785"/>
    </source>
</evidence>
<evidence type="ECO:0000256" key="2">
    <source>
        <dbReference type="ARBA" id="ARBA00007424"/>
    </source>
</evidence>
<dbReference type="PANTHER" id="PTHR21058:SF0">
    <property type="entry name" value="6,7-DIMETHYL-8-RIBITYLLUMAZINE SYNTHASE"/>
    <property type="match status" value="1"/>
</dbReference>
<dbReference type="InterPro" id="IPR034964">
    <property type="entry name" value="LS"/>
</dbReference>
<dbReference type="Gene3D" id="3.40.50.960">
    <property type="entry name" value="Lumazine/riboflavin synthase"/>
    <property type="match status" value="1"/>
</dbReference>
<feature type="active site" description="Proton donor" evidence="9">
    <location>
        <position position="100"/>
    </location>
</feature>
<dbReference type="EMBL" id="BAFH01000003">
    <property type="protein sequence ID" value="GAB62558.1"/>
    <property type="molecule type" value="Genomic_DNA"/>
</dbReference>
<accession>I3ILG3</accession>
<protein>
    <recommendedName>
        <fullName evidence="8 9">6,7-dimethyl-8-ribityllumazine synthase</fullName>
        <shortName evidence="9">DMRL synthase</shortName>
        <shortName evidence="9">LS</shortName>
        <shortName evidence="9">Lumazine synthase</shortName>
        <ecNumber evidence="3 9">2.5.1.78</ecNumber>
    </recommendedName>
</protein>
<feature type="binding site" evidence="9">
    <location>
        <begin position="68"/>
        <end position="70"/>
    </location>
    <ligand>
        <name>5-amino-6-(D-ribitylamino)uracil</name>
        <dbReference type="ChEBI" id="CHEBI:15934"/>
    </ligand>
</feature>
<gene>
    <name evidence="9" type="primary">ribH</name>
    <name evidence="10" type="ORF">KSU1_C0962</name>
</gene>
<dbReference type="HAMAP" id="MF_00178">
    <property type="entry name" value="Lumazine_synth"/>
    <property type="match status" value="1"/>
</dbReference>
<dbReference type="NCBIfam" id="NF000812">
    <property type="entry name" value="PRK00061.1-4"/>
    <property type="match status" value="1"/>
</dbReference>
<sequence>MAIYEGNSLKLMGIEFCGNLIGTGKKFGIVVSRFNNFITKRLLDGALDGLIRHGVKEEDIDIFWVPGSYEIPGAALKVAQNGKYDAVICLGAVIRGETPHFDYIASESAKGIAQVGLSTGIPTIYGVITTETLEQAIDRAGAKTGNKGAEAALSAIEMVNLFDQIQSCIKSAKKV</sequence>